<gene>
    <name evidence="3" type="ORF">ACFFTR_41355</name>
</gene>
<dbReference type="Proteomes" id="UP001589608">
    <property type="component" value="Unassembled WGS sequence"/>
</dbReference>
<comment type="caution">
    <text evidence="3">The sequence shown here is derived from an EMBL/GenBank/DDBJ whole genome shotgun (WGS) entry which is preliminary data.</text>
</comment>
<reference evidence="3 4" key="1">
    <citation type="submission" date="2024-09" db="EMBL/GenBank/DDBJ databases">
        <authorList>
            <person name="Sun Q."/>
            <person name="Mori K."/>
        </authorList>
    </citation>
    <scope>NUCLEOTIDE SEQUENCE [LARGE SCALE GENOMIC DNA]</scope>
    <source>
        <strain evidence="3 4">JCM 3307</strain>
    </source>
</reference>
<proteinExistence type="predicted"/>
<evidence type="ECO:0000313" key="3">
    <source>
        <dbReference type="EMBL" id="MFB9449565.1"/>
    </source>
</evidence>
<accession>A0ABV5ML18</accession>
<organism evidence="3 4">
    <name type="scientific">Dactylosporangium vinaceum</name>
    <dbReference type="NCBI Taxonomy" id="53362"/>
    <lineage>
        <taxon>Bacteria</taxon>
        <taxon>Bacillati</taxon>
        <taxon>Actinomycetota</taxon>
        <taxon>Actinomycetes</taxon>
        <taxon>Micromonosporales</taxon>
        <taxon>Micromonosporaceae</taxon>
        <taxon>Dactylosporangium</taxon>
    </lineage>
</organism>
<dbReference type="RefSeq" id="WP_223094622.1">
    <property type="nucleotide sequence ID" value="NZ_CP061913.1"/>
</dbReference>
<feature type="compositionally biased region" description="Basic residues" evidence="1">
    <location>
        <begin position="65"/>
        <end position="82"/>
    </location>
</feature>
<feature type="signal peptide" evidence="2">
    <location>
        <begin position="1"/>
        <end position="20"/>
    </location>
</feature>
<name>A0ABV5ML18_9ACTN</name>
<protein>
    <submittedName>
        <fullName evidence="3">Uncharacterized protein</fullName>
    </submittedName>
</protein>
<evidence type="ECO:0000256" key="2">
    <source>
        <dbReference type="SAM" id="SignalP"/>
    </source>
</evidence>
<feature type="chain" id="PRO_5047184040" evidence="2">
    <location>
        <begin position="21"/>
        <end position="90"/>
    </location>
</feature>
<evidence type="ECO:0000256" key="1">
    <source>
        <dbReference type="SAM" id="MobiDB-lite"/>
    </source>
</evidence>
<feature type="region of interest" description="Disordered" evidence="1">
    <location>
        <begin position="45"/>
        <end position="90"/>
    </location>
</feature>
<sequence length="90" mass="9617">MRTRMAAALLGAAVVLGAAADLISAAAGRSAPVVVRTDYTTPPCAGDLSRAIKPSHRAGPPGRRSTWHCHRPRAPHSPHPMRPRPEERLQ</sequence>
<evidence type="ECO:0000313" key="4">
    <source>
        <dbReference type="Proteomes" id="UP001589608"/>
    </source>
</evidence>
<dbReference type="EMBL" id="JBHMCA010000067">
    <property type="protein sequence ID" value="MFB9449565.1"/>
    <property type="molecule type" value="Genomic_DNA"/>
</dbReference>
<keyword evidence="4" id="KW-1185">Reference proteome</keyword>
<keyword evidence="2" id="KW-0732">Signal</keyword>